<gene>
    <name evidence="7" type="ORF">GCM10007320_21030</name>
</gene>
<evidence type="ECO:0000313" key="7">
    <source>
        <dbReference type="EMBL" id="GHC79829.1"/>
    </source>
</evidence>
<evidence type="ECO:0000313" key="8">
    <source>
        <dbReference type="Proteomes" id="UP000626210"/>
    </source>
</evidence>
<comment type="similarity">
    <text evidence="1">Belongs to the sigma-70 factor family. ECF subfamily.</text>
</comment>
<protein>
    <submittedName>
        <fullName evidence="7">RNA polymerase sigma factor</fullName>
    </submittedName>
</protein>
<accession>A0ABQ3FZW9</accession>
<dbReference type="Pfam" id="PF04542">
    <property type="entry name" value="Sigma70_r2"/>
    <property type="match status" value="1"/>
</dbReference>
<evidence type="ECO:0000256" key="3">
    <source>
        <dbReference type="ARBA" id="ARBA00023082"/>
    </source>
</evidence>
<evidence type="ECO:0000256" key="2">
    <source>
        <dbReference type="ARBA" id="ARBA00023015"/>
    </source>
</evidence>
<dbReference type="InterPro" id="IPR039425">
    <property type="entry name" value="RNA_pol_sigma-70-like"/>
</dbReference>
<keyword evidence="8" id="KW-1185">Reference proteome</keyword>
<dbReference type="InterPro" id="IPR036388">
    <property type="entry name" value="WH-like_DNA-bd_sf"/>
</dbReference>
<keyword evidence="2" id="KW-0805">Transcription regulation</keyword>
<dbReference type="PANTHER" id="PTHR43133">
    <property type="entry name" value="RNA POLYMERASE ECF-TYPE SIGMA FACTO"/>
    <property type="match status" value="1"/>
</dbReference>
<reference evidence="8" key="1">
    <citation type="journal article" date="2019" name="Int. J. Syst. Evol. Microbiol.">
        <title>The Global Catalogue of Microorganisms (GCM) 10K type strain sequencing project: providing services to taxonomists for standard genome sequencing and annotation.</title>
        <authorList>
            <consortium name="The Broad Institute Genomics Platform"/>
            <consortium name="The Broad Institute Genome Sequencing Center for Infectious Disease"/>
            <person name="Wu L."/>
            <person name="Ma J."/>
        </authorList>
    </citation>
    <scope>NUCLEOTIDE SEQUENCE [LARGE SCALE GENOMIC DNA]</scope>
    <source>
        <strain evidence="8">KCTC 23314</strain>
    </source>
</reference>
<dbReference type="InterPro" id="IPR013249">
    <property type="entry name" value="RNA_pol_sigma70_r4_t2"/>
</dbReference>
<evidence type="ECO:0000259" key="6">
    <source>
        <dbReference type="Pfam" id="PF08281"/>
    </source>
</evidence>
<dbReference type="SUPFAM" id="SSF88946">
    <property type="entry name" value="Sigma2 domain of RNA polymerase sigma factors"/>
    <property type="match status" value="1"/>
</dbReference>
<dbReference type="CDD" id="cd06171">
    <property type="entry name" value="Sigma70_r4"/>
    <property type="match status" value="1"/>
</dbReference>
<evidence type="ECO:0000259" key="5">
    <source>
        <dbReference type="Pfam" id="PF04542"/>
    </source>
</evidence>
<name>A0ABQ3FZW9_9BURK</name>
<dbReference type="PANTHER" id="PTHR43133:SF63">
    <property type="entry name" value="RNA POLYMERASE SIGMA FACTOR FECI-RELATED"/>
    <property type="match status" value="1"/>
</dbReference>
<organism evidence="7 8">
    <name type="scientific">Pseudorhodoferax aquiterrae</name>
    <dbReference type="NCBI Taxonomy" id="747304"/>
    <lineage>
        <taxon>Bacteria</taxon>
        <taxon>Pseudomonadati</taxon>
        <taxon>Pseudomonadota</taxon>
        <taxon>Betaproteobacteria</taxon>
        <taxon>Burkholderiales</taxon>
        <taxon>Comamonadaceae</taxon>
    </lineage>
</organism>
<dbReference type="Proteomes" id="UP000626210">
    <property type="component" value="Unassembled WGS sequence"/>
</dbReference>
<keyword evidence="3" id="KW-0731">Sigma factor</keyword>
<sequence length="171" mass="18695">MAALEPTLQQHAHALYSAHHGWLFAWLRRKLGCSHQAADVAHDTFVRLLGSPGLFSTVQEPRAYLVTTAKRLLIDEARRQQIESAYLQALAAVAPREGGPSAEQVAQTVQALVRIEAALQDLSDKARRAFLMHYLEGAPHGEIAAVLGVSSRMVHKYLVQALVCCHQAADA</sequence>
<dbReference type="InterPro" id="IPR014284">
    <property type="entry name" value="RNA_pol_sigma-70_dom"/>
</dbReference>
<dbReference type="InterPro" id="IPR013324">
    <property type="entry name" value="RNA_pol_sigma_r3/r4-like"/>
</dbReference>
<dbReference type="Pfam" id="PF08281">
    <property type="entry name" value="Sigma70_r4_2"/>
    <property type="match status" value="1"/>
</dbReference>
<feature type="domain" description="RNA polymerase sigma-70 region 2" evidence="5">
    <location>
        <begin position="15"/>
        <end position="81"/>
    </location>
</feature>
<dbReference type="InterPro" id="IPR007627">
    <property type="entry name" value="RNA_pol_sigma70_r2"/>
</dbReference>
<dbReference type="NCBIfam" id="TIGR02937">
    <property type="entry name" value="sigma70-ECF"/>
    <property type="match status" value="1"/>
</dbReference>
<dbReference type="EMBL" id="BMYK01000005">
    <property type="protein sequence ID" value="GHC79829.1"/>
    <property type="molecule type" value="Genomic_DNA"/>
</dbReference>
<evidence type="ECO:0000256" key="4">
    <source>
        <dbReference type="ARBA" id="ARBA00023163"/>
    </source>
</evidence>
<dbReference type="RefSeq" id="WP_189686906.1">
    <property type="nucleotide sequence ID" value="NZ_BMYK01000005.1"/>
</dbReference>
<feature type="domain" description="RNA polymerase sigma factor 70 region 4 type 2" evidence="6">
    <location>
        <begin position="113"/>
        <end position="165"/>
    </location>
</feature>
<proteinExistence type="inferred from homology"/>
<dbReference type="Gene3D" id="1.10.10.10">
    <property type="entry name" value="Winged helix-like DNA-binding domain superfamily/Winged helix DNA-binding domain"/>
    <property type="match status" value="1"/>
</dbReference>
<keyword evidence="4" id="KW-0804">Transcription</keyword>
<dbReference type="Gene3D" id="1.10.1740.10">
    <property type="match status" value="1"/>
</dbReference>
<dbReference type="SUPFAM" id="SSF88659">
    <property type="entry name" value="Sigma3 and sigma4 domains of RNA polymerase sigma factors"/>
    <property type="match status" value="1"/>
</dbReference>
<comment type="caution">
    <text evidence="7">The sequence shown here is derived from an EMBL/GenBank/DDBJ whole genome shotgun (WGS) entry which is preliminary data.</text>
</comment>
<evidence type="ECO:0000256" key="1">
    <source>
        <dbReference type="ARBA" id="ARBA00010641"/>
    </source>
</evidence>
<dbReference type="InterPro" id="IPR013325">
    <property type="entry name" value="RNA_pol_sigma_r2"/>
</dbReference>